<keyword evidence="3" id="KW-1185">Reference proteome</keyword>
<evidence type="ECO:0000256" key="1">
    <source>
        <dbReference type="SAM" id="MobiDB-lite"/>
    </source>
</evidence>
<sequence length="1135" mass="124182">MGSSSDEWGLRPRSRAFLRQEGEIKDPAGTRESRPGSREGVNPAWSTEAAQQLPSSAWIAQHGLKRQRLSLRHVLARIGFRQREEFEPSLGRLVSSRYGEGRFLEYCRRDGTLYRLTVSRAELESLAEAVWRCEQLYRERLLWLGSGSRRAFGVFHERSVALVLYDGGGIDVGGTGDADGGAHEGRFRALRQALVLLVQEQLAQMERFNVIRAGDTLAAWQERAVPVTPQSLLSASSWLRSLEAQAAPCGGTACAEALTHALGDPTVEAVCLVVAGPVEGVFRELMRKAVRTAGRPVHVACVDAAAPSPSRSFLREIADLTGGRFHTCVLTSFAESVSLARDTAVSASQPRSSQQCVGVQQDVWEVWKEREEASQILGEIRLILREISAPSATSGPSTTSAPSPQRPSRSACQKSWPCVPYNRCDAAAAAAASAVATYAAAAAEDADSWSEDCASVRSDEAEQSSRAWLARYGLEARGLALHTALGRCAFRHADGVVDSAHGDCGRRRRVLVNARYCSCFVHTLWADGALVHVYVPERVYRDYAVRLTAALRLIQSRLEWLQRGSRALFGSIVEDRVYVLIDTSLSMEDKLDLLKEKLYLLIDEQLRYKSGFNLVRFGSRAGAWRRQIVDTTESHLDDARAWVESLEAGGSTDTLGALRLALGDPATEGVYLLSDGRPDQPPRTVLSHVRYDPPVPVHTVSFCCEDAAAADFLHSLASDTGGRYHVYPPGGAPHTLPPAANGDDDEPCAGEPAQDGPPRPYTSEDVRLLEEELARGARDLERAGALRAECVLLDCYHNGLRTRPENSRGSASPDCSQGRNRHPQGHPPHTRDTMCWGSAPPQPPPRRPSPQELALRKHKWRNFALEELATNRGLYPAHTRSSLLRALHGAAGGSEVKAAGSRAALPEPQWLLPESGRLLDTNLRKEAVALGELMEEKSKTPKAKKKTSKDWLARNSLVAKRLTIMDALQPTALPVSATYVPILGKNVHSKVFNEIMPLAFESHGGARVQLVNPLAVNLTAYEARLTKQIEAYEKHLDSMVFQALPEKQKERFAQGGRAPSFVARRGELLAALEAAGWPVTQAAISRVEREAEAAHAHLEKARELRRAATELAKGAPRRARPRTCPRLAAAATMAR</sequence>
<dbReference type="AlphaFoldDB" id="A0AAJ7UAH7"/>
<dbReference type="KEGG" id="pmrn:116955716"/>
<feature type="compositionally biased region" description="Polar residues" evidence="1">
    <location>
        <begin position="807"/>
        <end position="818"/>
    </location>
</feature>
<feature type="compositionally biased region" description="Basic and acidic residues" evidence="1">
    <location>
        <begin position="18"/>
        <end position="37"/>
    </location>
</feature>
<accession>A0AAJ7UAH7</accession>
<evidence type="ECO:0000313" key="3">
    <source>
        <dbReference type="Proteomes" id="UP001318040"/>
    </source>
</evidence>
<evidence type="ECO:0000313" key="4">
    <source>
        <dbReference type="RefSeq" id="XP_032832871.1"/>
    </source>
</evidence>
<gene>
    <name evidence="4" type="primary">VWA3B</name>
</gene>
<evidence type="ECO:0000259" key="2">
    <source>
        <dbReference type="Pfam" id="PF13768"/>
    </source>
</evidence>
<name>A0AAJ7UAH7_PETMA</name>
<feature type="domain" description="VWFA" evidence="2">
    <location>
        <begin position="576"/>
        <end position="725"/>
    </location>
</feature>
<feature type="region of interest" description="Disordered" evidence="1">
    <location>
        <begin position="390"/>
        <end position="409"/>
    </location>
</feature>
<feature type="region of interest" description="Disordered" evidence="1">
    <location>
        <begin position="1"/>
        <end position="44"/>
    </location>
</feature>
<proteinExistence type="predicted"/>
<dbReference type="PANTHER" id="PTHR46785">
    <property type="entry name" value="VON WILLEBRAND FACTOR A DOMAIN-CONTAINING PROTEIN 3B"/>
    <property type="match status" value="1"/>
</dbReference>
<dbReference type="RefSeq" id="XP_032832871.1">
    <property type="nucleotide sequence ID" value="XM_032976980.1"/>
</dbReference>
<dbReference type="PANTHER" id="PTHR46785:SF1">
    <property type="entry name" value="VON WILLEBRAND FACTOR A DOMAIN-CONTAINING PROTEIN 3B"/>
    <property type="match status" value="1"/>
</dbReference>
<feature type="domain" description="VWFA" evidence="2">
    <location>
        <begin position="188"/>
        <end position="326"/>
    </location>
</feature>
<dbReference type="Pfam" id="PF13768">
    <property type="entry name" value="VWA_3"/>
    <property type="match status" value="2"/>
</dbReference>
<dbReference type="SUPFAM" id="SSF53300">
    <property type="entry name" value="vWA-like"/>
    <property type="match status" value="2"/>
</dbReference>
<dbReference type="Gene3D" id="3.40.50.410">
    <property type="entry name" value="von Willebrand factor, type A domain"/>
    <property type="match status" value="2"/>
</dbReference>
<dbReference type="Proteomes" id="UP001318040">
    <property type="component" value="Chromosome 61"/>
</dbReference>
<feature type="region of interest" description="Disordered" evidence="1">
    <location>
        <begin position="801"/>
        <end position="852"/>
    </location>
</feature>
<dbReference type="InterPro" id="IPR036465">
    <property type="entry name" value="vWFA_dom_sf"/>
</dbReference>
<protein>
    <submittedName>
        <fullName evidence="4">von Willebrand factor A domain-containing protein 3B</fullName>
    </submittedName>
</protein>
<feature type="region of interest" description="Disordered" evidence="1">
    <location>
        <begin position="727"/>
        <end position="762"/>
    </location>
</feature>
<organism evidence="3 4">
    <name type="scientific">Petromyzon marinus</name>
    <name type="common">Sea lamprey</name>
    <dbReference type="NCBI Taxonomy" id="7757"/>
    <lineage>
        <taxon>Eukaryota</taxon>
        <taxon>Metazoa</taxon>
        <taxon>Chordata</taxon>
        <taxon>Craniata</taxon>
        <taxon>Vertebrata</taxon>
        <taxon>Cyclostomata</taxon>
        <taxon>Hyperoartia</taxon>
        <taxon>Petromyzontiformes</taxon>
        <taxon>Petromyzontidae</taxon>
        <taxon>Petromyzon</taxon>
    </lineage>
</organism>
<reference evidence="4" key="1">
    <citation type="submission" date="2025-08" db="UniProtKB">
        <authorList>
            <consortium name="RefSeq"/>
        </authorList>
    </citation>
    <scope>IDENTIFICATION</scope>
    <source>
        <tissue evidence="4">Sperm</tissue>
    </source>
</reference>
<dbReference type="InterPro" id="IPR002035">
    <property type="entry name" value="VWF_A"/>
</dbReference>